<name>A0A840WSH5_9ACTN</name>
<sequence>MWPESSALADYFLVGRPHMNFCEGSAHLDDLRLHTPED</sequence>
<proteinExistence type="predicted"/>
<reference evidence="1 2" key="1">
    <citation type="submission" date="2020-08" db="EMBL/GenBank/DDBJ databases">
        <title>Sequencing the genomes of 1000 actinobacteria strains.</title>
        <authorList>
            <person name="Klenk H.-P."/>
        </authorList>
    </citation>
    <scope>NUCLEOTIDE SEQUENCE [LARGE SCALE GENOMIC DNA]</scope>
    <source>
        <strain evidence="1 2">DSM 44598</strain>
    </source>
</reference>
<evidence type="ECO:0000313" key="2">
    <source>
        <dbReference type="Proteomes" id="UP000579647"/>
    </source>
</evidence>
<accession>A0A840WSH5</accession>
<dbReference type="EMBL" id="JACHDO010000001">
    <property type="protein sequence ID" value="MBB5494507.1"/>
    <property type="molecule type" value="Genomic_DNA"/>
</dbReference>
<dbReference type="Proteomes" id="UP000579647">
    <property type="component" value="Unassembled WGS sequence"/>
</dbReference>
<organism evidence="1 2">
    <name type="scientific">Nocardiopsis metallicus</name>
    <dbReference type="NCBI Taxonomy" id="179819"/>
    <lineage>
        <taxon>Bacteria</taxon>
        <taxon>Bacillati</taxon>
        <taxon>Actinomycetota</taxon>
        <taxon>Actinomycetes</taxon>
        <taxon>Streptosporangiales</taxon>
        <taxon>Nocardiopsidaceae</taxon>
        <taxon>Nocardiopsis</taxon>
    </lineage>
</organism>
<protein>
    <submittedName>
        <fullName evidence="1">Uncharacterized protein</fullName>
    </submittedName>
</protein>
<keyword evidence="2" id="KW-1185">Reference proteome</keyword>
<gene>
    <name evidence="1" type="ORF">HNR07_005644</name>
</gene>
<evidence type="ECO:0000313" key="1">
    <source>
        <dbReference type="EMBL" id="MBB5494507.1"/>
    </source>
</evidence>
<dbReference type="AlphaFoldDB" id="A0A840WSH5"/>
<comment type="caution">
    <text evidence="1">The sequence shown here is derived from an EMBL/GenBank/DDBJ whole genome shotgun (WGS) entry which is preliminary data.</text>
</comment>